<dbReference type="GO" id="GO:0008270">
    <property type="term" value="F:zinc ion binding"/>
    <property type="evidence" value="ECO:0007669"/>
    <property type="project" value="UniProtKB-KW"/>
</dbReference>
<name>A0A444ZU70_ARAHY</name>
<dbReference type="STRING" id="3818.A0A444ZU70"/>
<dbReference type="Pfam" id="PF04640">
    <property type="entry name" value="PLATZ"/>
    <property type="match status" value="1"/>
</dbReference>
<sequence>MIPRISVKLAGNGWEAASAFWGFALFSHTCGSHPAFNLNQPPPSDHSPIQRFSPHSHSRLSYDTSTLHSAAKETIWLTEVSVFFSLLPFKPPLLLSNQISFQKMVGNNHSQRERERNRDWIKVLMNSNGHCDDHPDLRSKEKNFFCVDCAVRMCKNCKEAHSLHRRFQIYKYSYQDVFRHSELQKYFDCSKIQTYISNNERIVHLKPRPSTNKPKTSDLSPDSKFKEYNFSSRTKPGGTCEECGKHLQDERNRFCSITCKVSVVPLEAQNQDHNQCSQRSSVESASQSSRFINTPKPEGSDFTLDNQNSEPESSLSEAEPYGWVEVVNYRKRPRKTTPQRPIFVFMS</sequence>
<reference evidence="4 5" key="1">
    <citation type="submission" date="2019-01" db="EMBL/GenBank/DDBJ databases">
        <title>Sequencing of cultivated peanut Arachis hypogaea provides insights into genome evolution and oil improvement.</title>
        <authorList>
            <person name="Chen X."/>
        </authorList>
    </citation>
    <scope>NUCLEOTIDE SEQUENCE [LARGE SCALE GENOMIC DNA]</scope>
    <source>
        <strain evidence="5">cv. Fuhuasheng</strain>
        <tissue evidence="4">Leaves</tissue>
    </source>
</reference>
<dbReference type="InterPro" id="IPR006734">
    <property type="entry name" value="PLATZ"/>
</dbReference>
<dbReference type="InterPro" id="IPR000315">
    <property type="entry name" value="Znf_B-box"/>
</dbReference>
<feature type="compositionally biased region" description="Low complexity" evidence="2">
    <location>
        <begin position="275"/>
        <end position="289"/>
    </location>
</feature>
<evidence type="ECO:0000256" key="1">
    <source>
        <dbReference type="PROSITE-ProRule" id="PRU00024"/>
    </source>
</evidence>
<feature type="compositionally biased region" description="Polar residues" evidence="2">
    <location>
        <begin position="209"/>
        <end position="220"/>
    </location>
</feature>
<feature type="domain" description="B box-type" evidence="3">
    <location>
        <begin position="126"/>
        <end position="169"/>
    </location>
</feature>
<keyword evidence="1" id="KW-0479">Metal-binding</keyword>
<organism evidence="4 5">
    <name type="scientific">Arachis hypogaea</name>
    <name type="common">Peanut</name>
    <dbReference type="NCBI Taxonomy" id="3818"/>
    <lineage>
        <taxon>Eukaryota</taxon>
        <taxon>Viridiplantae</taxon>
        <taxon>Streptophyta</taxon>
        <taxon>Embryophyta</taxon>
        <taxon>Tracheophyta</taxon>
        <taxon>Spermatophyta</taxon>
        <taxon>Magnoliopsida</taxon>
        <taxon>eudicotyledons</taxon>
        <taxon>Gunneridae</taxon>
        <taxon>Pentapetalae</taxon>
        <taxon>rosids</taxon>
        <taxon>fabids</taxon>
        <taxon>Fabales</taxon>
        <taxon>Fabaceae</taxon>
        <taxon>Papilionoideae</taxon>
        <taxon>50 kb inversion clade</taxon>
        <taxon>dalbergioids sensu lato</taxon>
        <taxon>Dalbergieae</taxon>
        <taxon>Pterocarpus clade</taxon>
        <taxon>Arachis</taxon>
    </lineage>
</organism>
<dbReference type="AlphaFoldDB" id="A0A444ZU70"/>
<evidence type="ECO:0000256" key="2">
    <source>
        <dbReference type="SAM" id="MobiDB-lite"/>
    </source>
</evidence>
<feature type="region of interest" description="Disordered" evidence="2">
    <location>
        <begin position="205"/>
        <end position="224"/>
    </location>
</feature>
<dbReference type="EMBL" id="SDMP01000013">
    <property type="protein sequence ID" value="RYR17753.1"/>
    <property type="molecule type" value="Genomic_DNA"/>
</dbReference>
<gene>
    <name evidence="4" type="ORF">Ahy_B03g062441</name>
</gene>
<feature type="region of interest" description="Disordered" evidence="2">
    <location>
        <begin position="37"/>
        <end position="57"/>
    </location>
</feature>
<dbReference type="Pfam" id="PF00643">
    <property type="entry name" value="zf-B_box"/>
    <property type="match status" value="1"/>
</dbReference>
<dbReference type="PANTHER" id="PTHR31065">
    <property type="entry name" value="PLATZ TRANSCRIPTION FACTOR FAMILY PROTEIN"/>
    <property type="match status" value="1"/>
</dbReference>
<proteinExistence type="predicted"/>
<keyword evidence="1" id="KW-0862">Zinc</keyword>
<keyword evidence="1" id="KW-0863">Zinc-finger</keyword>
<keyword evidence="5" id="KW-1185">Reference proteome</keyword>
<accession>A0A444ZU70</accession>
<comment type="caution">
    <text evidence="4">The sequence shown here is derived from an EMBL/GenBank/DDBJ whole genome shotgun (WGS) entry which is preliminary data.</text>
</comment>
<dbReference type="PROSITE" id="PS50119">
    <property type="entry name" value="ZF_BBOX"/>
    <property type="match status" value="1"/>
</dbReference>
<dbReference type="PANTHER" id="PTHR31065:SF41">
    <property type="entry name" value="PLATZ TRANSCRIPTION FACTOR FAMILY PROTEIN"/>
    <property type="match status" value="1"/>
</dbReference>
<feature type="region of interest" description="Disordered" evidence="2">
    <location>
        <begin position="270"/>
        <end position="317"/>
    </location>
</feature>
<evidence type="ECO:0000313" key="4">
    <source>
        <dbReference type="EMBL" id="RYR17753.1"/>
    </source>
</evidence>
<dbReference type="Proteomes" id="UP000289738">
    <property type="component" value="Chromosome B03"/>
</dbReference>
<dbReference type="SMART" id="SM00336">
    <property type="entry name" value="BBOX"/>
    <property type="match status" value="1"/>
</dbReference>
<evidence type="ECO:0000313" key="5">
    <source>
        <dbReference type="Proteomes" id="UP000289738"/>
    </source>
</evidence>
<evidence type="ECO:0000259" key="3">
    <source>
        <dbReference type="PROSITE" id="PS50119"/>
    </source>
</evidence>
<protein>
    <recommendedName>
        <fullName evidence="3">B box-type domain-containing protein</fullName>
    </recommendedName>
</protein>